<protein>
    <submittedName>
        <fullName evidence="4">DNA helicase</fullName>
    </submittedName>
</protein>
<dbReference type="Proteomes" id="UP000635902">
    <property type="component" value="Unassembled WGS sequence"/>
</dbReference>
<keyword evidence="2" id="KW-0238">DNA-binding</keyword>
<dbReference type="SUPFAM" id="SSF48024">
    <property type="entry name" value="N-terminal domain of DnaB helicase"/>
    <property type="match status" value="1"/>
</dbReference>
<comment type="caution">
    <text evidence="4">The sequence shown here is derived from an EMBL/GenBank/DDBJ whole genome shotgun (WGS) entry which is preliminary data.</text>
</comment>
<keyword evidence="4" id="KW-0067">ATP-binding</keyword>
<reference evidence="4 5" key="1">
    <citation type="submission" date="2020-10" db="EMBL/GenBank/DDBJ databases">
        <title>Novel species in genus Corynebacterium.</title>
        <authorList>
            <person name="Zhang G."/>
        </authorList>
    </citation>
    <scope>NUCLEOTIDE SEQUENCE [LARGE SCALE GENOMIC DNA]</scope>
    <source>
        <strain evidence="4 5">DSM 45110</strain>
    </source>
</reference>
<keyword evidence="5" id="KW-1185">Reference proteome</keyword>
<evidence type="ECO:0000313" key="5">
    <source>
        <dbReference type="Proteomes" id="UP000635902"/>
    </source>
</evidence>
<dbReference type="InterPro" id="IPR007693">
    <property type="entry name" value="DNA_helicase_DnaB-like_N"/>
</dbReference>
<feature type="domain" description="DNA helicase DnaB-like N-terminal" evidence="3">
    <location>
        <begin position="30"/>
        <end position="96"/>
    </location>
</feature>
<keyword evidence="4" id="KW-0347">Helicase</keyword>
<dbReference type="RefSeq" id="WP_194557308.1">
    <property type="nucleotide sequence ID" value="NZ_JADKMY010000004.1"/>
</dbReference>
<keyword evidence="4" id="KW-0547">Nucleotide-binding</keyword>
<keyword evidence="1" id="KW-0235">DNA replication</keyword>
<dbReference type="Gene3D" id="1.10.860.10">
    <property type="entry name" value="DNAb Helicase, Chain A"/>
    <property type="match status" value="1"/>
</dbReference>
<dbReference type="InterPro" id="IPR036185">
    <property type="entry name" value="DNA_heli_DnaB-like_N_sf"/>
</dbReference>
<accession>A0ABR9ZLT4</accession>
<evidence type="ECO:0000256" key="2">
    <source>
        <dbReference type="ARBA" id="ARBA00023125"/>
    </source>
</evidence>
<organism evidence="4 5">
    <name type="scientific">Corynebacterium suicordis DSM 45110</name>
    <dbReference type="NCBI Taxonomy" id="1121369"/>
    <lineage>
        <taxon>Bacteria</taxon>
        <taxon>Bacillati</taxon>
        <taxon>Actinomycetota</taxon>
        <taxon>Actinomycetes</taxon>
        <taxon>Mycobacteriales</taxon>
        <taxon>Corynebacteriaceae</taxon>
        <taxon>Corynebacterium</taxon>
    </lineage>
</organism>
<sequence>MTAEPAHILHSSDQVDESQEYAARYEARLDPEALLLCGLMWVDSAPTGDVATVLSYLHAEDFRKPAHGEIFKLMRAQMSEGGLITPAALAGRMAANAMKLPSDIYTPLLVAIAGLGALPSQVVHYADQVLAESYRRNFDSMATYLTQVAREAPEGDLFSLMVEQGTAQRAAWKRRCGLLTAVHQPAHNEEESTDE</sequence>
<evidence type="ECO:0000259" key="3">
    <source>
        <dbReference type="Pfam" id="PF00772"/>
    </source>
</evidence>
<name>A0ABR9ZLT4_9CORY</name>
<gene>
    <name evidence="4" type="ORF">IRY30_09990</name>
</gene>
<dbReference type="InterPro" id="IPR016136">
    <property type="entry name" value="DNA_helicase_N/primase_C"/>
</dbReference>
<dbReference type="GO" id="GO:0004386">
    <property type="term" value="F:helicase activity"/>
    <property type="evidence" value="ECO:0007669"/>
    <property type="project" value="UniProtKB-KW"/>
</dbReference>
<proteinExistence type="predicted"/>
<evidence type="ECO:0000256" key="1">
    <source>
        <dbReference type="ARBA" id="ARBA00022705"/>
    </source>
</evidence>
<evidence type="ECO:0000313" key="4">
    <source>
        <dbReference type="EMBL" id="MBF4554400.1"/>
    </source>
</evidence>
<dbReference type="EMBL" id="JADKMY010000004">
    <property type="protein sequence ID" value="MBF4554400.1"/>
    <property type="molecule type" value="Genomic_DNA"/>
</dbReference>
<keyword evidence="4" id="KW-0378">Hydrolase</keyword>
<dbReference type="Pfam" id="PF00772">
    <property type="entry name" value="DnaB"/>
    <property type="match status" value="1"/>
</dbReference>